<gene>
    <name evidence="5" type="ORF">CSTERLE_08795</name>
</gene>
<evidence type="ECO:0000256" key="1">
    <source>
        <dbReference type="ARBA" id="ARBA00023015"/>
    </source>
</evidence>
<dbReference type="PANTHER" id="PTHR33154:SF33">
    <property type="entry name" value="TRANSCRIPTIONAL REPRESSOR SDPR"/>
    <property type="match status" value="1"/>
</dbReference>
<dbReference type="GO" id="GO:0003677">
    <property type="term" value="F:DNA binding"/>
    <property type="evidence" value="ECO:0007669"/>
    <property type="project" value="UniProtKB-KW"/>
</dbReference>
<dbReference type="Pfam" id="PF01022">
    <property type="entry name" value="HTH_5"/>
    <property type="match status" value="1"/>
</dbReference>
<evidence type="ECO:0000256" key="3">
    <source>
        <dbReference type="ARBA" id="ARBA00023163"/>
    </source>
</evidence>
<accession>A0A1B1YLK2</accession>
<name>A0A1B1YLK2_THEST</name>
<organism evidence="5 6">
    <name type="scientific">Thermoclostridium stercorarium subsp. leptospartum DSM 9219</name>
    <dbReference type="NCBI Taxonomy" id="1346611"/>
    <lineage>
        <taxon>Bacteria</taxon>
        <taxon>Bacillati</taxon>
        <taxon>Bacillota</taxon>
        <taxon>Clostridia</taxon>
        <taxon>Eubacteriales</taxon>
        <taxon>Oscillospiraceae</taxon>
        <taxon>Thermoclostridium</taxon>
    </lineage>
</organism>
<keyword evidence="2" id="KW-0238">DNA-binding</keyword>
<dbReference type="InterPro" id="IPR011991">
    <property type="entry name" value="ArsR-like_HTH"/>
</dbReference>
<keyword evidence="1" id="KW-0805">Transcription regulation</keyword>
<protein>
    <submittedName>
        <fullName evidence="5">ArsR family transcriptional regulator</fullName>
    </submittedName>
</protein>
<dbReference type="InterPro" id="IPR036388">
    <property type="entry name" value="WH-like_DNA-bd_sf"/>
</dbReference>
<evidence type="ECO:0000259" key="4">
    <source>
        <dbReference type="PROSITE" id="PS50987"/>
    </source>
</evidence>
<dbReference type="AlphaFoldDB" id="A0A1B1YLK2"/>
<evidence type="ECO:0000256" key="2">
    <source>
        <dbReference type="ARBA" id="ARBA00023125"/>
    </source>
</evidence>
<feature type="domain" description="HTH arsR-type" evidence="4">
    <location>
        <begin position="1"/>
        <end position="89"/>
    </location>
</feature>
<dbReference type="PANTHER" id="PTHR33154">
    <property type="entry name" value="TRANSCRIPTIONAL REGULATOR, ARSR FAMILY"/>
    <property type="match status" value="1"/>
</dbReference>
<dbReference type="InterPro" id="IPR001845">
    <property type="entry name" value="HTH_ArsR_DNA-bd_dom"/>
</dbReference>
<dbReference type="CDD" id="cd00090">
    <property type="entry name" value="HTH_ARSR"/>
    <property type="match status" value="1"/>
</dbReference>
<evidence type="ECO:0000313" key="6">
    <source>
        <dbReference type="Proteomes" id="UP000092931"/>
    </source>
</evidence>
<dbReference type="GO" id="GO:0003700">
    <property type="term" value="F:DNA-binding transcription factor activity"/>
    <property type="evidence" value="ECO:0007669"/>
    <property type="project" value="InterPro"/>
</dbReference>
<dbReference type="Gene3D" id="1.10.10.10">
    <property type="entry name" value="Winged helix-like DNA-binding domain superfamily/Winged helix DNA-binding domain"/>
    <property type="match status" value="1"/>
</dbReference>
<evidence type="ECO:0000313" key="5">
    <source>
        <dbReference type="EMBL" id="ANX01669.1"/>
    </source>
</evidence>
<keyword evidence="3" id="KW-0804">Transcription</keyword>
<dbReference type="PRINTS" id="PR00778">
    <property type="entry name" value="HTHARSR"/>
</dbReference>
<proteinExistence type="predicted"/>
<dbReference type="NCBIfam" id="NF033788">
    <property type="entry name" value="HTH_metalloreg"/>
    <property type="match status" value="1"/>
</dbReference>
<reference evidence="5 6" key="1">
    <citation type="submission" date="2016-02" db="EMBL/GenBank/DDBJ databases">
        <title>Comparison of Clostridium stercorarium subspecies using comparative genomics and transcriptomics.</title>
        <authorList>
            <person name="Schellenberg J."/>
            <person name="Thallinger G."/>
            <person name="Levin D.B."/>
            <person name="Zhang X."/>
            <person name="Alvare G."/>
            <person name="Fristensky B."/>
            <person name="Sparling R."/>
        </authorList>
    </citation>
    <scope>NUCLEOTIDE SEQUENCE [LARGE SCALE GENOMIC DNA]</scope>
    <source>
        <strain evidence="5 6">DSM 9219</strain>
    </source>
</reference>
<dbReference type="InterPro" id="IPR036390">
    <property type="entry name" value="WH_DNA-bd_sf"/>
</dbReference>
<dbReference type="Proteomes" id="UP000092931">
    <property type="component" value="Chromosome"/>
</dbReference>
<dbReference type="InterPro" id="IPR051081">
    <property type="entry name" value="HTH_MetalResp_TranReg"/>
</dbReference>
<dbReference type="SMART" id="SM00418">
    <property type="entry name" value="HTH_ARSR"/>
    <property type="match status" value="1"/>
</dbReference>
<dbReference type="RefSeq" id="WP_065820900.1">
    <property type="nucleotide sequence ID" value="NZ_CP014673.1"/>
</dbReference>
<sequence>MEITKILKAMADDTRFRILILLLQHNYCVRALSRKLELSESAISQHIKVLREAGLLIGVKKGYYMHYDVDRSTLHKLSSKIEELAAIEREVCNPENAGCESFERKMCHIPKSGYKCSNEVKTFHSENREEGCVDNHGNCGCRKS</sequence>
<dbReference type="EMBL" id="CP014673">
    <property type="protein sequence ID" value="ANX01669.1"/>
    <property type="molecule type" value="Genomic_DNA"/>
</dbReference>
<dbReference type="SUPFAM" id="SSF46785">
    <property type="entry name" value="Winged helix' DNA-binding domain"/>
    <property type="match status" value="1"/>
</dbReference>
<dbReference type="PROSITE" id="PS50987">
    <property type="entry name" value="HTH_ARSR_2"/>
    <property type="match status" value="1"/>
</dbReference>